<gene>
    <name evidence="2" type="ORF">SAMEA44541418_01076</name>
</gene>
<sequence length="76" mass="8525">MKDLNQSKNQLNKWVEFTQVGLQMAVTIVICSYAGVWLDGKFPNQYSLCTVICSLFGVFVAMYTVIKKAQKIGNNS</sequence>
<reference evidence="2 3" key="1">
    <citation type="submission" date="2017-06" db="EMBL/GenBank/DDBJ databases">
        <authorList>
            <consortium name="Pathogen Informatics"/>
        </authorList>
    </citation>
    <scope>NUCLEOTIDE SEQUENCE [LARGE SCALE GENOMIC DNA]</scope>
    <source>
        <strain evidence="2 3">NCTC12947</strain>
    </source>
</reference>
<accession>A0AAX2GZP5</accession>
<name>A0AAX2GZP5_9FLAO</name>
<organism evidence="2 3">
    <name type="scientific">Capnocytophaga haemolytica</name>
    <dbReference type="NCBI Taxonomy" id="45243"/>
    <lineage>
        <taxon>Bacteria</taxon>
        <taxon>Pseudomonadati</taxon>
        <taxon>Bacteroidota</taxon>
        <taxon>Flavobacteriia</taxon>
        <taxon>Flavobacteriales</taxon>
        <taxon>Flavobacteriaceae</taxon>
        <taxon>Capnocytophaga</taxon>
    </lineage>
</organism>
<keyword evidence="1" id="KW-0812">Transmembrane</keyword>
<feature type="transmembrane region" description="Helical" evidence="1">
    <location>
        <begin position="44"/>
        <end position="66"/>
    </location>
</feature>
<evidence type="ECO:0000256" key="1">
    <source>
        <dbReference type="SAM" id="Phobius"/>
    </source>
</evidence>
<evidence type="ECO:0000313" key="2">
    <source>
        <dbReference type="EMBL" id="SNV08768.1"/>
    </source>
</evidence>
<dbReference type="InterPro" id="IPR032820">
    <property type="entry name" value="ATPase_put"/>
</dbReference>
<evidence type="ECO:0000313" key="3">
    <source>
        <dbReference type="Proteomes" id="UP000215539"/>
    </source>
</evidence>
<dbReference type="Proteomes" id="UP000215539">
    <property type="component" value="Chromosome 1"/>
</dbReference>
<proteinExistence type="predicted"/>
<protein>
    <submittedName>
        <fullName evidence="2">F0F1-ATPase subunit (ATPase_gene1)</fullName>
    </submittedName>
</protein>
<dbReference type="RefSeq" id="WP_074861011.1">
    <property type="nucleotide sequence ID" value="NZ_CP014227.1"/>
</dbReference>
<keyword evidence="1" id="KW-1133">Transmembrane helix</keyword>
<dbReference type="AlphaFoldDB" id="A0AAX2GZP5"/>
<feature type="transmembrane region" description="Helical" evidence="1">
    <location>
        <begin position="20"/>
        <end position="38"/>
    </location>
</feature>
<dbReference type="Pfam" id="PF09527">
    <property type="entry name" value="ATPase_gene1"/>
    <property type="match status" value="1"/>
</dbReference>
<dbReference type="EMBL" id="LT906449">
    <property type="protein sequence ID" value="SNV08768.1"/>
    <property type="molecule type" value="Genomic_DNA"/>
</dbReference>
<keyword evidence="1" id="KW-0472">Membrane</keyword>